<keyword evidence="2 11" id="KW-0723">Serine/threonine-protein kinase</keyword>
<feature type="compositionally biased region" description="Polar residues" evidence="8">
    <location>
        <begin position="1"/>
        <end position="19"/>
    </location>
</feature>
<keyword evidence="6 7" id="KW-0067">ATP-binding</keyword>
<evidence type="ECO:0000256" key="5">
    <source>
        <dbReference type="ARBA" id="ARBA00022777"/>
    </source>
</evidence>
<feature type="compositionally biased region" description="Basic and acidic residues" evidence="8">
    <location>
        <begin position="481"/>
        <end position="492"/>
    </location>
</feature>
<keyword evidence="3" id="KW-0808">Transferase</keyword>
<dbReference type="SMART" id="SM00220">
    <property type="entry name" value="S_TKc"/>
    <property type="match status" value="1"/>
</dbReference>
<feature type="region of interest" description="Disordered" evidence="8">
    <location>
        <begin position="1"/>
        <end position="24"/>
    </location>
</feature>
<dbReference type="SUPFAM" id="SSF56112">
    <property type="entry name" value="Protein kinase-like (PK-like)"/>
    <property type="match status" value="1"/>
</dbReference>
<sequence length="557" mass="59977">MTDENFQQRASTPNSNSGLSDDEQRSRLQRLIGEDYRLQWVIGHGGMSTVWLADDLRHDREVAIKALRPEFSNSTEFLERFRNEAQAAEKIVSDNVVRTYAYREVPDPHGTVFCFIVMEYVRGESLADLLSREGALPEDMALDVMEQAAHGLSAIHAMGMVHRDIKPGNLMVTQAGQVKITDFGIAKAAAAVPLTRTGMVVGTAQYVSPEQAQGQDVHAASDVYSLGVVGYEVLSGKRPFTGDSSVSVVLAHINQAPPQLSTSITAQTRELIGISLRKDPRRRFTDGNELAHAISQVRLGQRPPQPRSAKLSRPAPEPSPTAATVALGAVAQPTTVQPAVPATGKPPTPARRRAVPPATPVSAATAKGSKKEAKEKNMRERMVVPLAVAAALAVLLVVGFALYRLDFFGSDSSPAHRTGATEASATSAPPAGEDPAEQPEVVTETQYVEEETPAHTVRRGNPSRNEDSREEPAQRTTQRSPRGEERGEADTQHEEEDSAVTLVPEQGTVVDEPEQEAPQPSNTPNSPAQVNQDNSDVQLLTSDASGNLPEDAEGEAQ</sequence>
<dbReference type="EMBL" id="PJAF01000008">
    <property type="protein sequence ID" value="PKF69020.1"/>
    <property type="molecule type" value="Genomic_DNA"/>
</dbReference>
<keyword evidence="4 7" id="KW-0547">Nucleotide-binding</keyword>
<name>A0A2N0X8I9_9CORY</name>
<dbReference type="GO" id="GO:0005524">
    <property type="term" value="F:ATP binding"/>
    <property type="evidence" value="ECO:0007669"/>
    <property type="project" value="UniProtKB-UniRule"/>
</dbReference>
<keyword evidence="5 11" id="KW-0418">Kinase</keyword>
<evidence type="ECO:0000256" key="8">
    <source>
        <dbReference type="SAM" id="MobiDB-lite"/>
    </source>
</evidence>
<dbReference type="InterPro" id="IPR000719">
    <property type="entry name" value="Prot_kinase_dom"/>
</dbReference>
<evidence type="ECO:0000259" key="10">
    <source>
        <dbReference type="PROSITE" id="PS50011"/>
    </source>
</evidence>
<dbReference type="InterPro" id="IPR017441">
    <property type="entry name" value="Protein_kinase_ATP_BS"/>
</dbReference>
<accession>A0A2N0X8I9</accession>
<reference evidence="11 12" key="1">
    <citation type="submission" date="2017-12" db="EMBL/GenBank/DDBJ databases">
        <title>Corynebacterium mastitidis 16-1433 Genome.</title>
        <authorList>
            <person name="Gulvik C.A."/>
        </authorList>
    </citation>
    <scope>NUCLEOTIDE SEQUENCE [LARGE SCALE GENOMIC DNA]</scope>
    <source>
        <strain evidence="11 12">16-1433</strain>
    </source>
</reference>
<feature type="compositionally biased region" description="Basic and acidic residues" evidence="8">
    <location>
        <begin position="464"/>
        <end position="473"/>
    </location>
</feature>
<comment type="caution">
    <text evidence="11">The sequence shown here is derived from an EMBL/GenBank/DDBJ whole genome shotgun (WGS) entry which is preliminary data.</text>
</comment>
<feature type="transmembrane region" description="Helical" evidence="9">
    <location>
        <begin position="383"/>
        <end position="403"/>
    </location>
</feature>
<feature type="binding site" evidence="7">
    <location>
        <position position="65"/>
    </location>
    <ligand>
        <name>ATP</name>
        <dbReference type="ChEBI" id="CHEBI:30616"/>
    </ligand>
</feature>
<dbReference type="InterPro" id="IPR008271">
    <property type="entry name" value="Ser/Thr_kinase_AS"/>
</dbReference>
<evidence type="ECO:0000256" key="1">
    <source>
        <dbReference type="ARBA" id="ARBA00012513"/>
    </source>
</evidence>
<protein>
    <recommendedName>
        <fullName evidence="1">non-specific serine/threonine protein kinase</fullName>
        <ecNumber evidence="1">2.7.11.1</ecNumber>
    </recommendedName>
</protein>
<feature type="compositionally biased region" description="Polar residues" evidence="8">
    <location>
        <begin position="518"/>
        <end position="545"/>
    </location>
</feature>
<gene>
    <name evidence="11" type="ORF">CXB45_04095</name>
</gene>
<evidence type="ECO:0000313" key="12">
    <source>
        <dbReference type="Proteomes" id="UP000233249"/>
    </source>
</evidence>
<dbReference type="PANTHER" id="PTHR43289">
    <property type="entry name" value="MITOGEN-ACTIVATED PROTEIN KINASE KINASE KINASE 20-RELATED"/>
    <property type="match status" value="1"/>
</dbReference>
<evidence type="ECO:0000256" key="6">
    <source>
        <dbReference type="ARBA" id="ARBA00022840"/>
    </source>
</evidence>
<dbReference type="CDD" id="cd14014">
    <property type="entry name" value="STKc_PknB_like"/>
    <property type="match status" value="1"/>
</dbReference>
<dbReference type="EC" id="2.7.11.1" evidence="1"/>
<keyword evidence="9" id="KW-0812">Transmembrane</keyword>
<feature type="region of interest" description="Disordered" evidence="8">
    <location>
        <begin position="414"/>
        <end position="557"/>
    </location>
</feature>
<dbReference type="Pfam" id="PF00069">
    <property type="entry name" value="Pkinase"/>
    <property type="match status" value="1"/>
</dbReference>
<feature type="domain" description="Protein kinase" evidence="10">
    <location>
        <begin position="36"/>
        <end position="295"/>
    </location>
</feature>
<feature type="region of interest" description="Disordered" evidence="8">
    <location>
        <begin position="296"/>
        <end position="321"/>
    </location>
</feature>
<dbReference type="PANTHER" id="PTHR43289:SF6">
    <property type="entry name" value="SERINE_THREONINE-PROTEIN KINASE NEKL-3"/>
    <property type="match status" value="1"/>
</dbReference>
<dbReference type="Gene3D" id="1.10.510.10">
    <property type="entry name" value="Transferase(Phosphotransferase) domain 1"/>
    <property type="match status" value="1"/>
</dbReference>
<dbReference type="AlphaFoldDB" id="A0A2N0X8I9"/>
<feature type="region of interest" description="Disordered" evidence="8">
    <location>
        <begin position="333"/>
        <end position="377"/>
    </location>
</feature>
<evidence type="ECO:0000256" key="3">
    <source>
        <dbReference type="ARBA" id="ARBA00022679"/>
    </source>
</evidence>
<evidence type="ECO:0000256" key="9">
    <source>
        <dbReference type="SAM" id="Phobius"/>
    </source>
</evidence>
<dbReference type="PROSITE" id="PS00107">
    <property type="entry name" value="PROTEIN_KINASE_ATP"/>
    <property type="match status" value="1"/>
</dbReference>
<dbReference type="FunFam" id="1.10.510.10:FF:000021">
    <property type="entry name" value="Serine/threonine protein kinase"/>
    <property type="match status" value="1"/>
</dbReference>
<keyword evidence="9" id="KW-1133">Transmembrane helix</keyword>
<proteinExistence type="predicted"/>
<evidence type="ECO:0000313" key="11">
    <source>
        <dbReference type="EMBL" id="PKF69020.1"/>
    </source>
</evidence>
<dbReference type="Gene3D" id="3.30.200.20">
    <property type="entry name" value="Phosphorylase Kinase, domain 1"/>
    <property type="match status" value="1"/>
</dbReference>
<dbReference type="PROSITE" id="PS00108">
    <property type="entry name" value="PROTEIN_KINASE_ST"/>
    <property type="match status" value="1"/>
</dbReference>
<evidence type="ECO:0000256" key="2">
    <source>
        <dbReference type="ARBA" id="ARBA00022527"/>
    </source>
</evidence>
<dbReference type="PROSITE" id="PS50011">
    <property type="entry name" value="PROTEIN_KINASE_DOM"/>
    <property type="match status" value="1"/>
</dbReference>
<dbReference type="STRING" id="1121365.GCA_000375365_00912"/>
<dbReference type="InterPro" id="IPR011009">
    <property type="entry name" value="Kinase-like_dom_sf"/>
</dbReference>
<feature type="compositionally biased region" description="Low complexity" evidence="8">
    <location>
        <begin position="420"/>
        <end position="446"/>
    </location>
</feature>
<dbReference type="GO" id="GO:0004674">
    <property type="term" value="F:protein serine/threonine kinase activity"/>
    <property type="evidence" value="ECO:0007669"/>
    <property type="project" value="UniProtKB-KW"/>
</dbReference>
<evidence type="ECO:0000256" key="4">
    <source>
        <dbReference type="ARBA" id="ARBA00022741"/>
    </source>
</evidence>
<dbReference type="OrthoDB" id="9762169at2"/>
<keyword evidence="9" id="KW-0472">Membrane</keyword>
<dbReference type="Proteomes" id="UP000233249">
    <property type="component" value="Unassembled WGS sequence"/>
</dbReference>
<evidence type="ECO:0000256" key="7">
    <source>
        <dbReference type="PROSITE-ProRule" id="PRU10141"/>
    </source>
</evidence>
<organism evidence="11 12">
    <name type="scientific">Corynebacterium mastitidis</name>
    <dbReference type="NCBI Taxonomy" id="161890"/>
    <lineage>
        <taxon>Bacteria</taxon>
        <taxon>Bacillati</taxon>
        <taxon>Actinomycetota</taxon>
        <taxon>Actinomycetes</taxon>
        <taxon>Mycobacteriales</taxon>
        <taxon>Corynebacteriaceae</taxon>
        <taxon>Corynebacterium</taxon>
    </lineage>
</organism>